<dbReference type="PROSITE" id="PS50943">
    <property type="entry name" value="HTH_CROC1"/>
    <property type="match status" value="1"/>
</dbReference>
<dbReference type="Pfam" id="PF13443">
    <property type="entry name" value="HTH_26"/>
    <property type="match status" value="1"/>
</dbReference>
<dbReference type="SUPFAM" id="SSF47413">
    <property type="entry name" value="lambda repressor-like DNA-binding domains"/>
    <property type="match status" value="1"/>
</dbReference>
<reference evidence="2" key="1">
    <citation type="submission" date="2020-09" db="EMBL/GenBank/DDBJ databases">
        <title>A novel bacterium of genus Hazenella, isolated from South China Sea.</title>
        <authorList>
            <person name="Huang H."/>
            <person name="Mo K."/>
            <person name="Hu Y."/>
        </authorList>
    </citation>
    <scope>NUCLEOTIDE SEQUENCE</scope>
    <source>
        <strain evidence="2">IB182357</strain>
    </source>
</reference>
<proteinExistence type="predicted"/>
<dbReference type="GO" id="GO:0003677">
    <property type="term" value="F:DNA binding"/>
    <property type="evidence" value="ECO:0007669"/>
    <property type="project" value="InterPro"/>
</dbReference>
<evidence type="ECO:0000259" key="1">
    <source>
        <dbReference type="PROSITE" id="PS50943"/>
    </source>
</evidence>
<dbReference type="RefSeq" id="WP_191142772.1">
    <property type="nucleotide sequence ID" value="NZ_JACXAH010000037.1"/>
</dbReference>
<organism evidence="2 3">
    <name type="scientific">Polycladospora coralii</name>
    <dbReference type="NCBI Taxonomy" id="2771432"/>
    <lineage>
        <taxon>Bacteria</taxon>
        <taxon>Bacillati</taxon>
        <taxon>Bacillota</taxon>
        <taxon>Bacilli</taxon>
        <taxon>Bacillales</taxon>
        <taxon>Thermoactinomycetaceae</taxon>
        <taxon>Polycladospora</taxon>
    </lineage>
</organism>
<sequence>MTIADRVAQRILDLCDEHNITLNKLGTISGVTQSTLNSIVKGESKHPRLDTIEKICSGLGITMVEFFNVPDFNVQSNEGSGHHERQQ</sequence>
<dbReference type="InterPro" id="IPR001387">
    <property type="entry name" value="Cro/C1-type_HTH"/>
</dbReference>
<keyword evidence="3" id="KW-1185">Reference proteome</keyword>
<dbReference type="AlphaFoldDB" id="A0A926NC03"/>
<evidence type="ECO:0000313" key="3">
    <source>
        <dbReference type="Proteomes" id="UP000661691"/>
    </source>
</evidence>
<dbReference type="EMBL" id="JACXAH010000037">
    <property type="protein sequence ID" value="MBD1373777.1"/>
    <property type="molecule type" value="Genomic_DNA"/>
</dbReference>
<gene>
    <name evidence="2" type="ORF">IC620_15635</name>
</gene>
<protein>
    <submittedName>
        <fullName evidence="2">Helix-turn-helix transcriptional regulator</fullName>
    </submittedName>
</protein>
<feature type="domain" description="HTH cro/C1-type" evidence="1">
    <location>
        <begin position="11"/>
        <end position="66"/>
    </location>
</feature>
<comment type="caution">
    <text evidence="2">The sequence shown here is derived from an EMBL/GenBank/DDBJ whole genome shotgun (WGS) entry which is preliminary data.</text>
</comment>
<dbReference type="CDD" id="cd00093">
    <property type="entry name" value="HTH_XRE"/>
    <property type="match status" value="1"/>
</dbReference>
<name>A0A926NC03_9BACL</name>
<dbReference type="InterPro" id="IPR010982">
    <property type="entry name" value="Lambda_DNA-bd_dom_sf"/>
</dbReference>
<dbReference type="Proteomes" id="UP000661691">
    <property type="component" value="Unassembled WGS sequence"/>
</dbReference>
<accession>A0A926NC03</accession>
<dbReference type="Gene3D" id="1.10.260.40">
    <property type="entry name" value="lambda repressor-like DNA-binding domains"/>
    <property type="match status" value="1"/>
</dbReference>
<evidence type="ECO:0000313" key="2">
    <source>
        <dbReference type="EMBL" id="MBD1373777.1"/>
    </source>
</evidence>
<dbReference type="SMART" id="SM00530">
    <property type="entry name" value="HTH_XRE"/>
    <property type="match status" value="1"/>
</dbReference>